<evidence type="ECO:0000313" key="1">
    <source>
        <dbReference type="EMBL" id="MBP2028941.1"/>
    </source>
</evidence>
<evidence type="ECO:0000313" key="2">
    <source>
        <dbReference type="Proteomes" id="UP001314903"/>
    </source>
</evidence>
<dbReference type="RefSeq" id="WP_209661993.1">
    <property type="nucleotide sequence ID" value="NZ_JAGGLI010000049.1"/>
</dbReference>
<comment type="caution">
    <text evidence="1">The sequence shown here is derived from an EMBL/GenBank/DDBJ whole genome shotgun (WGS) entry which is preliminary data.</text>
</comment>
<name>A0ABS4KP10_9FIRM</name>
<organism evidence="1 2">
    <name type="scientific">Acetoanaerobium pronyense</name>
    <dbReference type="NCBI Taxonomy" id="1482736"/>
    <lineage>
        <taxon>Bacteria</taxon>
        <taxon>Bacillati</taxon>
        <taxon>Bacillota</taxon>
        <taxon>Clostridia</taxon>
        <taxon>Peptostreptococcales</taxon>
        <taxon>Filifactoraceae</taxon>
        <taxon>Acetoanaerobium</taxon>
    </lineage>
</organism>
<protein>
    <recommendedName>
        <fullName evidence="3">DUF4968 domain-containing protein</fullName>
    </recommendedName>
</protein>
<dbReference type="Proteomes" id="UP001314903">
    <property type="component" value="Unassembled WGS sequence"/>
</dbReference>
<evidence type="ECO:0008006" key="3">
    <source>
        <dbReference type="Google" id="ProtNLM"/>
    </source>
</evidence>
<sequence length="303" mass="35598">MFNAKVIKNQKYGRCLQISKGGNEMLVTLDFGPRIISFKRAEGENILGEDLPLKMFVEGEDWKLVGGHRFWHGPESFPRTYIPDNDPVEFEVSENKVIIRQKEEKMTSLRKTIEISPMDEHNFKIVHKLRNNGLFDVKVALWAITVMRMGGVAIMPLDDKDTGFLPNRQFSIWPYTDIKDKRFELSNRFVAIRQQEMEGKLKIGIDSGKRCACYIEGEDIFIKRFDKFEDREYIDGGCNLEVYTDKKAIELETLSPIYNIKVGHEAYHEEVWEILKYEDKSLLDERITDKDFEKIIDRYMDFR</sequence>
<keyword evidence="2" id="KW-1185">Reference proteome</keyword>
<dbReference type="EMBL" id="JAGGLI010000049">
    <property type="protein sequence ID" value="MBP2028941.1"/>
    <property type="molecule type" value="Genomic_DNA"/>
</dbReference>
<reference evidence="1 2" key="1">
    <citation type="submission" date="2021-03" db="EMBL/GenBank/DDBJ databases">
        <title>Genomic Encyclopedia of Type Strains, Phase IV (KMG-IV): sequencing the most valuable type-strain genomes for metagenomic binning, comparative biology and taxonomic classification.</title>
        <authorList>
            <person name="Goeker M."/>
        </authorList>
    </citation>
    <scope>NUCLEOTIDE SEQUENCE [LARGE SCALE GENOMIC DNA]</scope>
    <source>
        <strain evidence="1 2">DSM 27512</strain>
    </source>
</reference>
<gene>
    <name evidence="1" type="ORF">J2Z35_002779</name>
</gene>
<accession>A0ABS4KP10</accession>
<proteinExistence type="predicted"/>